<evidence type="ECO:0000256" key="3">
    <source>
        <dbReference type="ARBA" id="ARBA00022475"/>
    </source>
</evidence>
<dbReference type="Pfam" id="PF01741">
    <property type="entry name" value="MscL"/>
    <property type="match status" value="1"/>
</dbReference>
<proteinExistence type="inferred from homology"/>
<dbReference type="SUPFAM" id="SSF81330">
    <property type="entry name" value="Gated mechanosensitive channel"/>
    <property type="match status" value="1"/>
</dbReference>
<evidence type="ECO:0000313" key="10">
    <source>
        <dbReference type="EMBL" id="MDC3426260.1"/>
    </source>
</evidence>
<accession>A0A9X3WV59</accession>
<dbReference type="Proteomes" id="UP001145050">
    <property type="component" value="Unassembled WGS sequence"/>
</dbReference>
<keyword evidence="5 9" id="KW-1133">Transmembrane helix</keyword>
<dbReference type="HAMAP" id="MF_00115">
    <property type="entry name" value="MscL"/>
    <property type="match status" value="1"/>
</dbReference>
<evidence type="ECO:0000256" key="1">
    <source>
        <dbReference type="ARBA" id="ARBA00004141"/>
    </source>
</evidence>
<dbReference type="InterPro" id="IPR036019">
    <property type="entry name" value="MscL_channel"/>
</dbReference>
<dbReference type="InterPro" id="IPR037673">
    <property type="entry name" value="MSC/AndL"/>
</dbReference>
<comment type="function">
    <text evidence="9">Channel that opens in response to stretch forces in the membrane lipid bilayer. May participate in the regulation of osmotic pressure changes within the cell.</text>
</comment>
<dbReference type="GO" id="GO:0008381">
    <property type="term" value="F:mechanosensitive monoatomic ion channel activity"/>
    <property type="evidence" value="ECO:0007669"/>
    <property type="project" value="UniProtKB-UniRule"/>
</dbReference>
<dbReference type="GO" id="GO:0005886">
    <property type="term" value="C:plasma membrane"/>
    <property type="evidence" value="ECO:0007669"/>
    <property type="project" value="UniProtKB-SubCell"/>
</dbReference>
<reference evidence="10" key="1">
    <citation type="submission" date="2022-06" db="EMBL/GenBank/DDBJ databases">
        <title>Aquibacillus sp. a new bacterium isolated from soil saline samples.</title>
        <authorList>
            <person name="Galisteo C."/>
            <person name="De La Haba R."/>
            <person name="Sanchez-Porro C."/>
            <person name="Ventosa A."/>
        </authorList>
    </citation>
    <scope>NUCLEOTIDE SEQUENCE</scope>
    <source>
        <strain evidence="10">3ASR75-11</strain>
    </source>
</reference>
<dbReference type="InterPro" id="IPR001185">
    <property type="entry name" value="MS_channel"/>
</dbReference>
<dbReference type="Gene3D" id="1.10.1200.120">
    <property type="entry name" value="Large-conductance mechanosensitive channel, MscL, domain 1"/>
    <property type="match status" value="1"/>
</dbReference>
<dbReference type="EMBL" id="JAMQKB010000038">
    <property type="protein sequence ID" value="MDC3426260.1"/>
    <property type="molecule type" value="Genomic_DNA"/>
</dbReference>
<organism evidence="10 11">
    <name type="scientific">Terrihalobacillus insolitus</name>
    <dbReference type="NCBI Taxonomy" id="2950438"/>
    <lineage>
        <taxon>Bacteria</taxon>
        <taxon>Bacillati</taxon>
        <taxon>Bacillota</taxon>
        <taxon>Bacilli</taxon>
        <taxon>Bacillales</taxon>
        <taxon>Bacillaceae</taxon>
        <taxon>Terrihalobacillus</taxon>
    </lineage>
</organism>
<gene>
    <name evidence="9 10" type="primary">mscL</name>
    <name evidence="10" type="ORF">NC797_17335</name>
</gene>
<keyword evidence="2 9" id="KW-0813">Transport</keyword>
<keyword evidence="4 9" id="KW-0812">Transmembrane</keyword>
<comment type="subunit">
    <text evidence="9">Homopentamer.</text>
</comment>
<protein>
    <recommendedName>
        <fullName evidence="9">Large-conductance mechanosensitive channel</fullName>
    </recommendedName>
</protein>
<dbReference type="PANTHER" id="PTHR30266:SF2">
    <property type="entry name" value="LARGE-CONDUCTANCE MECHANOSENSITIVE CHANNEL"/>
    <property type="match status" value="1"/>
</dbReference>
<keyword evidence="3 9" id="KW-1003">Cell membrane</keyword>
<dbReference type="NCBIfam" id="TIGR00220">
    <property type="entry name" value="mscL"/>
    <property type="match status" value="1"/>
</dbReference>
<comment type="caution">
    <text evidence="10">The sequence shown here is derived from an EMBL/GenBank/DDBJ whole genome shotgun (WGS) entry which is preliminary data.</text>
</comment>
<feature type="transmembrane region" description="Helical" evidence="9">
    <location>
        <begin position="20"/>
        <end position="40"/>
    </location>
</feature>
<comment type="similarity">
    <text evidence="9">Belongs to the MscL family.</text>
</comment>
<evidence type="ECO:0000256" key="8">
    <source>
        <dbReference type="ARBA" id="ARBA00023303"/>
    </source>
</evidence>
<evidence type="ECO:0000256" key="7">
    <source>
        <dbReference type="ARBA" id="ARBA00023136"/>
    </source>
</evidence>
<dbReference type="AlphaFoldDB" id="A0A9X3WV59"/>
<name>A0A9X3WV59_9BACI</name>
<evidence type="ECO:0000256" key="9">
    <source>
        <dbReference type="HAMAP-Rule" id="MF_00115"/>
    </source>
</evidence>
<keyword evidence="7 9" id="KW-0472">Membrane</keyword>
<comment type="subcellular location">
    <subcellularLocation>
        <location evidence="9">Cell membrane</location>
        <topology evidence="9">Multi-pass membrane protein</topology>
    </subcellularLocation>
    <subcellularLocation>
        <location evidence="1">Membrane</location>
        <topology evidence="1">Multi-pass membrane protein</topology>
    </subcellularLocation>
</comment>
<dbReference type="RefSeq" id="WP_272438086.1">
    <property type="nucleotide sequence ID" value="NZ_JAMQKB010000038.1"/>
</dbReference>
<evidence type="ECO:0000256" key="2">
    <source>
        <dbReference type="ARBA" id="ARBA00022448"/>
    </source>
</evidence>
<dbReference type="PANTHER" id="PTHR30266">
    <property type="entry name" value="MECHANOSENSITIVE CHANNEL MSCL"/>
    <property type="match status" value="1"/>
</dbReference>
<evidence type="ECO:0000313" key="11">
    <source>
        <dbReference type="Proteomes" id="UP001145050"/>
    </source>
</evidence>
<evidence type="ECO:0000256" key="5">
    <source>
        <dbReference type="ARBA" id="ARBA00022989"/>
    </source>
</evidence>
<sequence>MVYIRFLKEFRRFVIKGNAADMGVGIVLGAAFSGLIDSLVKDILLPPVGLILAKVNLSELYISLSGRHYTSLAEAQEAGAATVNYGVFITNFIRFIFVLFAVFIVIRQLNRWKKPNQDPAVSMTKKECPFCCTSIPSQAVKCPNCSSELDQRTIDYKRSPKLKIK</sequence>
<keyword evidence="6 9" id="KW-0406">Ion transport</keyword>
<feature type="transmembrane region" description="Helical" evidence="9">
    <location>
        <begin position="85"/>
        <end position="106"/>
    </location>
</feature>
<evidence type="ECO:0000256" key="6">
    <source>
        <dbReference type="ARBA" id="ARBA00023065"/>
    </source>
</evidence>
<keyword evidence="8 9" id="KW-0407">Ion channel</keyword>
<keyword evidence="11" id="KW-1185">Reference proteome</keyword>
<evidence type="ECO:0000256" key="4">
    <source>
        <dbReference type="ARBA" id="ARBA00022692"/>
    </source>
</evidence>
<dbReference type="PRINTS" id="PR01264">
    <property type="entry name" value="MECHCHANNEL"/>
</dbReference>